<accession>A0A2J8B4R4</accession>
<evidence type="ECO:0000313" key="2">
    <source>
        <dbReference type="EMBL" id="PNH19767.1"/>
    </source>
</evidence>
<keyword evidence="1" id="KW-0472">Membrane</keyword>
<name>A0A2J8B4R4_9FIRM</name>
<dbReference type="Proteomes" id="UP000236394">
    <property type="component" value="Unassembled WGS sequence"/>
</dbReference>
<dbReference type="AlphaFoldDB" id="A0A2J8B4R4"/>
<organism evidence="2 3">
    <name type="scientific">Mageeibacillus indolicus</name>
    <dbReference type="NCBI Taxonomy" id="884684"/>
    <lineage>
        <taxon>Bacteria</taxon>
        <taxon>Bacillati</taxon>
        <taxon>Bacillota</taxon>
        <taxon>Clostridia</taxon>
        <taxon>Eubacteriales</taxon>
        <taxon>Oscillospiraceae</taxon>
        <taxon>Mageeibacillus</taxon>
    </lineage>
</organism>
<dbReference type="EMBL" id="NBZD01000001">
    <property type="protein sequence ID" value="PNH19767.1"/>
    <property type="molecule type" value="Genomic_DNA"/>
</dbReference>
<evidence type="ECO:0000256" key="1">
    <source>
        <dbReference type="SAM" id="Phobius"/>
    </source>
</evidence>
<evidence type="ECO:0000313" key="3">
    <source>
        <dbReference type="Proteomes" id="UP000236394"/>
    </source>
</evidence>
<feature type="transmembrane region" description="Helical" evidence="1">
    <location>
        <begin position="33"/>
        <end position="54"/>
    </location>
</feature>
<comment type="caution">
    <text evidence="2">The sequence shown here is derived from an EMBL/GenBank/DDBJ whole genome shotgun (WGS) entry which is preliminary data.</text>
</comment>
<sequence>MTTPPVYIYTTNKMYICYHFIDVFTIKAIKDKYILYIDAISILRRSYVVIFIFAMKVDII</sequence>
<reference evidence="3" key="1">
    <citation type="submission" date="2017-04" db="EMBL/GenBank/DDBJ databases">
        <authorList>
            <person name="Bumgarner R.E."/>
            <person name="Fredricks D.N."/>
            <person name="Srinivasan S."/>
        </authorList>
    </citation>
    <scope>NUCLEOTIDE SEQUENCE [LARGE SCALE GENOMIC DNA]</scope>
    <source>
        <strain evidence="3">KA00405</strain>
    </source>
</reference>
<protein>
    <submittedName>
        <fullName evidence="2">Uncharacterized protein</fullName>
    </submittedName>
</protein>
<gene>
    <name evidence="2" type="ORF">B7R76_02495</name>
</gene>
<proteinExistence type="predicted"/>
<keyword evidence="1" id="KW-1133">Transmembrane helix</keyword>
<keyword evidence="1" id="KW-0812">Transmembrane</keyword>